<dbReference type="SMART" id="SM01387">
    <property type="entry name" value="Ribosomal_S15"/>
    <property type="match status" value="1"/>
</dbReference>
<dbReference type="Pfam" id="PF00312">
    <property type="entry name" value="Ribosomal_S15"/>
    <property type="match status" value="1"/>
</dbReference>
<dbReference type="NCBIfam" id="TIGR00952">
    <property type="entry name" value="S15_bact"/>
    <property type="match status" value="1"/>
</dbReference>
<comment type="function">
    <text evidence="3 5">One of the primary rRNA binding proteins, it binds directly to 16S rRNA where it helps nucleate assembly of the platform of the 30S subunit by binding and bridging several RNA helices of the 16S rRNA.</text>
</comment>
<evidence type="ECO:0000256" key="3">
    <source>
        <dbReference type="HAMAP-Rule" id="MF_01343"/>
    </source>
</evidence>
<evidence type="ECO:0000256" key="2">
    <source>
        <dbReference type="ARBA" id="ARBA00023274"/>
    </source>
</evidence>
<evidence type="ECO:0000256" key="4">
    <source>
        <dbReference type="RuleBase" id="RU003919"/>
    </source>
</evidence>
<dbReference type="SUPFAM" id="SSF47060">
    <property type="entry name" value="S15/NS1 RNA-binding domain"/>
    <property type="match status" value="1"/>
</dbReference>
<gene>
    <name evidence="3 6" type="primary">rpsO</name>
    <name evidence="6" type="ORF">GCM10020366_17670</name>
</gene>
<dbReference type="PROSITE" id="PS00362">
    <property type="entry name" value="RIBOSOMAL_S15"/>
    <property type="match status" value="1"/>
</dbReference>
<dbReference type="GO" id="GO:0005840">
    <property type="term" value="C:ribosome"/>
    <property type="evidence" value="ECO:0007669"/>
    <property type="project" value="UniProtKB-KW"/>
</dbReference>
<name>A0ABP6RN53_9PSEU</name>
<dbReference type="PANTHER" id="PTHR23321:SF26">
    <property type="entry name" value="SMALL RIBOSOMAL SUBUNIT PROTEIN US15M"/>
    <property type="match status" value="1"/>
</dbReference>
<keyword evidence="3 5" id="KW-0694">RNA-binding</keyword>
<dbReference type="InterPro" id="IPR000589">
    <property type="entry name" value="Ribosomal_uS15"/>
</dbReference>
<keyword evidence="2 3" id="KW-0687">Ribonucleoprotein</keyword>
<evidence type="ECO:0000313" key="6">
    <source>
        <dbReference type="EMBL" id="GAA3355866.1"/>
    </source>
</evidence>
<dbReference type="HAMAP" id="MF_01343_B">
    <property type="entry name" value="Ribosomal_uS15_B"/>
    <property type="match status" value="1"/>
</dbReference>
<sequence length="100" mass="11562">MTRHAKQGESVVALSTEQKKQILADYGLHESDTGSAEAQVALLTNRISGLTEHLKQHKHDHHSRRGLLLMVGRRRRLLNYLTKVDIERYRSLIQRLGLRR</sequence>
<dbReference type="EMBL" id="BAAAYK010000038">
    <property type="protein sequence ID" value="GAA3355866.1"/>
    <property type="molecule type" value="Genomic_DNA"/>
</dbReference>
<dbReference type="InterPro" id="IPR005290">
    <property type="entry name" value="Ribosomal_uS15_bac-type"/>
</dbReference>
<evidence type="ECO:0000313" key="7">
    <source>
        <dbReference type="Proteomes" id="UP001500483"/>
    </source>
</evidence>
<dbReference type="PANTHER" id="PTHR23321">
    <property type="entry name" value="RIBOSOMAL PROTEIN S15, BACTERIAL AND ORGANELLAR"/>
    <property type="match status" value="1"/>
</dbReference>
<reference evidence="7" key="1">
    <citation type="journal article" date="2019" name="Int. J. Syst. Evol. Microbiol.">
        <title>The Global Catalogue of Microorganisms (GCM) 10K type strain sequencing project: providing services to taxonomists for standard genome sequencing and annotation.</title>
        <authorList>
            <consortium name="The Broad Institute Genomics Platform"/>
            <consortium name="The Broad Institute Genome Sequencing Center for Infectious Disease"/>
            <person name="Wu L."/>
            <person name="Ma J."/>
        </authorList>
    </citation>
    <scope>NUCLEOTIDE SEQUENCE [LARGE SCALE GENOMIC DNA]</scope>
    <source>
        <strain evidence="7">JCM 9687</strain>
    </source>
</reference>
<comment type="function">
    <text evidence="3">Forms an intersubunit bridge (bridge B4) with the 23S rRNA of the 50S subunit in the ribosome.</text>
</comment>
<keyword evidence="3 5" id="KW-0699">rRNA-binding</keyword>
<evidence type="ECO:0000256" key="1">
    <source>
        <dbReference type="ARBA" id="ARBA00022980"/>
    </source>
</evidence>
<keyword evidence="1 3" id="KW-0689">Ribosomal protein</keyword>
<protein>
    <recommendedName>
        <fullName evidence="3">Small ribosomal subunit protein uS15</fullName>
    </recommendedName>
</protein>
<comment type="similarity">
    <text evidence="3 4">Belongs to the universal ribosomal protein uS15 family.</text>
</comment>
<accession>A0ABP6RN53</accession>
<organism evidence="6 7">
    <name type="scientific">Saccharopolyspora gregorii</name>
    <dbReference type="NCBI Taxonomy" id="33914"/>
    <lineage>
        <taxon>Bacteria</taxon>
        <taxon>Bacillati</taxon>
        <taxon>Actinomycetota</taxon>
        <taxon>Actinomycetes</taxon>
        <taxon>Pseudonocardiales</taxon>
        <taxon>Pseudonocardiaceae</taxon>
        <taxon>Saccharopolyspora</taxon>
    </lineage>
</organism>
<dbReference type="Proteomes" id="UP001500483">
    <property type="component" value="Unassembled WGS sequence"/>
</dbReference>
<dbReference type="Gene3D" id="6.10.250.3130">
    <property type="match status" value="1"/>
</dbReference>
<comment type="subunit">
    <text evidence="3">Part of the 30S ribosomal subunit. Forms a bridge to the 50S subunit in the 70S ribosome, contacting the 23S rRNA.</text>
</comment>
<keyword evidence="7" id="KW-1185">Reference proteome</keyword>
<comment type="caution">
    <text evidence="6">The sequence shown here is derived from an EMBL/GenBank/DDBJ whole genome shotgun (WGS) entry which is preliminary data.</text>
</comment>
<proteinExistence type="inferred from homology"/>
<dbReference type="Gene3D" id="1.10.287.10">
    <property type="entry name" value="S15/NS1, RNA-binding"/>
    <property type="match status" value="1"/>
</dbReference>
<dbReference type="InterPro" id="IPR009068">
    <property type="entry name" value="uS15_NS1_RNA-bd_sf"/>
</dbReference>
<dbReference type="CDD" id="cd00353">
    <property type="entry name" value="Ribosomal_S15p_S13e"/>
    <property type="match status" value="1"/>
</dbReference>
<evidence type="ECO:0000256" key="5">
    <source>
        <dbReference type="RuleBase" id="RU004524"/>
    </source>
</evidence>